<feature type="region of interest" description="Disordered" evidence="1">
    <location>
        <begin position="1"/>
        <end position="20"/>
    </location>
</feature>
<name>A0A1G2UUY0_9BACT</name>
<organism evidence="2 3">
    <name type="scientific">Candidatus Zambryskibacteria bacterium RIFCSPLOWO2_12_FULL_39_23</name>
    <dbReference type="NCBI Taxonomy" id="1802776"/>
    <lineage>
        <taxon>Bacteria</taxon>
        <taxon>Candidatus Zambryskiibacteriota</taxon>
    </lineage>
</organism>
<sequence>MTSPFDVLARQEDDSSASHHIPIKKIKFENMPKPTNLDPLNPVKFEDKVNELNIKTISTKKIFANILDLNLDKELEEARSDYIEHLVSYNKKIESDKTKYKKLMAGLGVDKEMPAKDEPRELAFSKVKYFEIKEKKKKFLGEGGKMFDLKEASIFEEALEKALSPIVPEKQVKKEPLILKKPKIEEKKENTLTPTANTNVIHLDFEGKKLEIIYTKNSHKVEVLLNDKQIAVGSMTEKGPKIKINPGLKASFLLAPTLEQRAFEKALTHIKTLKF</sequence>
<proteinExistence type="predicted"/>
<comment type="caution">
    <text evidence="2">The sequence shown here is derived from an EMBL/GenBank/DDBJ whole genome shotgun (WGS) entry which is preliminary data.</text>
</comment>
<dbReference type="Proteomes" id="UP000176558">
    <property type="component" value="Unassembled WGS sequence"/>
</dbReference>
<evidence type="ECO:0000256" key="1">
    <source>
        <dbReference type="SAM" id="MobiDB-lite"/>
    </source>
</evidence>
<evidence type="ECO:0000313" key="2">
    <source>
        <dbReference type="EMBL" id="OHB13174.1"/>
    </source>
</evidence>
<evidence type="ECO:0000313" key="3">
    <source>
        <dbReference type="Proteomes" id="UP000176558"/>
    </source>
</evidence>
<protein>
    <submittedName>
        <fullName evidence="2">Uncharacterized protein</fullName>
    </submittedName>
</protein>
<dbReference type="EMBL" id="MHWT01000002">
    <property type="protein sequence ID" value="OHB13174.1"/>
    <property type="molecule type" value="Genomic_DNA"/>
</dbReference>
<accession>A0A1G2UUY0</accession>
<reference evidence="2 3" key="1">
    <citation type="journal article" date="2016" name="Nat. Commun.">
        <title>Thousands of microbial genomes shed light on interconnected biogeochemical processes in an aquifer system.</title>
        <authorList>
            <person name="Anantharaman K."/>
            <person name="Brown C.T."/>
            <person name="Hug L.A."/>
            <person name="Sharon I."/>
            <person name="Castelle C.J."/>
            <person name="Probst A.J."/>
            <person name="Thomas B.C."/>
            <person name="Singh A."/>
            <person name="Wilkins M.J."/>
            <person name="Karaoz U."/>
            <person name="Brodie E.L."/>
            <person name="Williams K.H."/>
            <person name="Hubbard S.S."/>
            <person name="Banfield J.F."/>
        </authorList>
    </citation>
    <scope>NUCLEOTIDE SEQUENCE [LARGE SCALE GENOMIC DNA]</scope>
</reference>
<gene>
    <name evidence="2" type="ORF">A3G99_00260</name>
</gene>
<dbReference type="AlphaFoldDB" id="A0A1G2UUY0"/>